<reference evidence="3" key="1">
    <citation type="journal article" date="2022" name="ISME J.">
        <title>Genetic and phylogenetic analysis of dissimilatory iodate-reducing bacteria identifies potential niches across the world's oceans.</title>
        <authorList>
            <person name="Reyes-Umana V."/>
            <person name="Henning Z."/>
            <person name="Lee K."/>
            <person name="Barnum T.P."/>
            <person name="Coates J.D."/>
        </authorList>
    </citation>
    <scope>NUCLEOTIDE SEQUENCE [LARGE SCALE GENOMIC DNA]</scope>
    <source>
        <strain evidence="3">IR12</strain>
    </source>
</reference>
<protein>
    <recommendedName>
        <fullName evidence="4">Cytochrome C</fullName>
    </recommendedName>
</protein>
<organism evidence="2 3">
    <name type="scientific">Denitromonas iodatirespirans</name>
    <dbReference type="NCBI Taxonomy" id="2795389"/>
    <lineage>
        <taxon>Bacteria</taxon>
        <taxon>Pseudomonadati</taxon>
        <taxon>Pseudomonadota</taxon>
        <taxon>Betaproteobacteria</taxon>
        <taxon>Rhodocyclales</taxon>
        <taxon>Zoogloeaceae</taxon>
        <taxon>Denitromonas</taxon>
    </lineage>
</organism>
<dbReference type="RefSeq" id="WP_214361070.1">
    <property type="nucleotide sequence ID" value="NZ_JAEKFT010000008.1"/>
</dbReference>
<dbReference type="GO" id="GO:0020037">
    <property type="term" value="F:heme binding"/>
    <property type="evidence" value="ECO:0007669"/>
    <property type="project" value="InterPro"/>
</dbReference>
<feature type="chain" id="PRO_5038061140" description="Cytochrome C" evidence="1">
    <location>
        <begin position="23"/>
        <end position="114"/>
    </location>
</feature>
<comment type="caution">
    <text evidence="2">The sequence shown here is derived from an EMBL/GenBank/DDBJ whole genome shotgun (WGS) entry which is preliminary data.</text>
</comment>
<dbReference type="SUPFAM" id="SSF46626">
    <property type="entry name" value="Cytochrome c"/>
    <property type="match status" value="1"/>
</dbReference>
<gene>
    <name evidence="2" type="ORF">I8J34_08985</name>
</gene>
<dbReference type="EMBL" id="JAEKFT010000008">
    <property type="protein sequence ID" value="MBT0961310.1"/>
    <property type="molecule type" value="Genomic_DNA"/>
</dbReference>
<evidence type="ECO:0000313" key="3">
    <source>
        <dbReference type="Proteomes" id="UP000694660"/>
    </source>
</evidence>
<accession>A0A944D7M0</accession>
<proteinExistence type="predicted"/>
<name>A0A944D7M0_DENI1</name>
<dbReference type="Gene3D" id="1.10.760.10">
    <property type="entry name" value="Cytochrome c-like domain"/>
    <property type="match status" value="1"/>
</dbReference>
<sequence>MNATVRRAAFVALGCLSLAAGAREIDPESGFVIDKNWEEVKATCTACHSSKLVIAQRGSRATWKGIIRWMQATQGLWQFEPEMEDRILTYLATNYPPGKDYRRKPLSPLLMPPQ</sequence>
<keyword evidence="3" id="KW-1185">Reference proteome</keyword>
<feature type="signal peptide" evidence="1">
    <location>
        <begin position="1"/>
        <end position="22"/>
    </location>
</feature>
<evidence type="ECO:0000313" key="2">
    <source>
        <dbReference type="EMBL" id="MBT0961310.1"/>
    </source>
</evidence>
<evidence type="ECO:0008006" key="4">
    <source>
        <dbReference type="Google" id="ProtNLM"/>
    </source>
</evidence>
<dbReference type="InterPro" id="IPR036909">
    <property type="entry name" value="Cyt_c-like_dom_sf"/>
</dbReference>
<keyword evidence="1" id="KW-0732">Signal</keyword>
<dbReference type="AlphaFoldDB" id="A0A944D7M0"/>
<dbReference type="Proteomes" id="UP000694660">
    <property type="component" value="Unassembled WGS sequence"/>
</dbReference>
<dbReference type="GO" id="GO:0009055">
    <property type="term" value="F:electron transfer activity"/>
    <property type="evidence" value="ECO:0007669"/>
    <property type="project" value="InterPro"/>
</dbReference>
<evidence type="ECO:0000256" key="1">
    <source>
        <dbReference type="SAM" id="SignalP"/>
    </source>
</evidence>